<organism evidence="1 2">
    <name type="scientific">Levilinea saccharolytica</name>
    <dbReference type="NCBI Taxonomy" id="229921"/>
    <lineage>
        <taxon>Bacteria</taxon>
        <taxon>Bacillati</taxon>
        <taxon>Chloroflexota</taxon>
        <taxon>Anaerolineae</taxon>
        <taxon>Anaerolineales</taxon>
        <taxon>Anaerolineaceae</taxon>
        <taxon>Levilinea</taxon>
    </lineage>
</organism>
<keyword evidence="2" id="KW-1185">Reference proteome</keyword>
<evidence type="ECO:0000313" key="2">
    <source>
        <dbReference type="Proteomes" id="UP000050501"/>
    </source>
</evidence>
<comment type="caution">
    <text evidence="1">The sequence shown here is derived from an EMBL/GenBank/DDBJ whole genome shotgun (WGS) entry which is preliminary data.</text>
</comment>
<dbReference type="Proteomes" id="UP000050501">
    <property type="component" value="Unassembled WGS sequence"/>
</dbReference>
<dbReference type="AlphaFoldDB" id="A0A0P6XV43"/>
<dbReference type="EMBL" id="LGCM01000033">
    <property type="protein sequence ID" value="KPL82984.1"/>
    <property type="molecule type" value="Genomic_DNA"/>
</dbReference>
<sequence>MPKALDQVVDALDIETYLYCKSEEEAKELAEALAAEMNLPHPDIVFLEHRGWGARVRIRTYVHRPGDHYRWLEEAGGQA</sequence>
<gene>
    <name evidence="1" type="ORF">ADN01_08730</name>
</gene>
<evidence type="ECO:0000313" key="1">
    <source>
        <dbReference type="EMBL" id="KPL82984.1"/>
    </source>
</evidence>
<name>A0A0P6XV43_9CHLR</name>
<reference evidence="1 2" key="1">
    <citation type="submission" date="2015-07" db="EMBL/GenBank/DDBJ databases">
        <title>Genome sequence of Levilinea saccharolytica DSM 16555.</title>
        <authorList>
            <person name="Hemp J."/>
            <person name="Ward L.M."/>
            <person name="Pace L.A."/>
            <person name="Fischer W.W."/>
        </authorList>
    </citation>
    <scope>NUCLEOTIDE SEQUENCE [LARGE SCALE GENOMIC DNA]</scope>
    <source>
        <strain evidence="1 2">KIBI-1</strain>
    </source>
</reference>
<protein>
    <submittedName>
        <fullName evidence="1">Uncharacterized protein</fullName>
    </submittedName>
</protein>
<dbReference type="OrthoDB" id="1684747at2"/>
<dbReference type="STRING" id="229921.ADN01_08730"/>
<dbReference type="RefSeq" id="WP_062418231.1">
    <property type="nucleotide sequence ID" value="NZ_DF967974.1"/>
</dbReference>
<accession>A0A0P6XV43</accession>
<proteinExistence type="predicted"/>